<organism evidence="12 13">
    <name type="scientific">Microbacterium mangrovi</name>
    <dbReference type="NCBI Taxonomy" id="1348253"/>
    <lineage>
        <taxon>Bacteria</taxon>
        <taxon>Bacillati</taxon>
        <taxon>Actinomycetota</taxon>
        <taxon>Actinomycetes</taxon>
        <taxon>Micrococcales</taxon>
        <taxon>Microbacteriaceae</taxon>
        <taxon>Microbacterium</taxon>
    </lineage>
</organism>
<comment type="catalytic activity">
    <reaction evidence="8 10">
        <text>(6R)-10-formyltetrahydrofolate + 5-amino-1-(5-phospho-beta-D-ribosyl)imidazole-4-carboxamide = 5-formamido-1-(5-phospho-D-ribosyl)imidazole-4-carboxamide + (6S)-5,6,7,8-tetrahydrofolate</text>
        <dbReference type="Rhea" id="RHEA:22192"/>
        <dbReference type="ChEBI" id="CHEBI:57453"/>
        <dbReference type="ChEBI" id="CHEBI:58467"/>
        <dbReference type="ChEBI" id="CHEBI:58475"/>
        <dbReference type="ChEBI" id="CHEBI:195366"/>
        <dbReference type="EC" id="2.1.2.3"/>
    </reaction>
</comment>
<comment type="similarity">
    <text evidence="3 10">Belongs to the PurH family.</text>
</comment>
<evidence type="ECO:0000259" key="11">
    <source>
        <dbReference type="PROSITE" id="PS51855"/>
    </source>
</evidence>
<dbReference type="FunFam" id="3.40.50.1380:FF:000001">
    <property type="entry name" value="Bifunctional purine biosynthesis protein PurH"/>
    <property type="match status" value="1"/>
</dbReference>
<dbReference type="InterPro" id="IPR002695">
    <property type="entry name" value="PurH-like"/>
</dbReference>
<dbReference type="AlphaFoldDB" id="A0A0B2A911"/>
<dbReference type="Pfam" id="PF02142">
    <property type="entry name" value="MGS"/>
    <property type="match status" value="1"/>
</dbReference>
<feature type="domain" description="MGS-like" evidence="11">
    <location>
        <begin position="14"/>
        <end position="161"/>
    </location>
</feature>
<dbReference type="SUPFAM" id="SSF53927">
    <property type="entry name" value="Cytidine deaminase-like"/>
    <property type="match status" value="1"/>
</dbReference>
<dbReference type="SMART" id="SM00798">
    <property type="entry name" value="AICARFT_IMPCHas"/>
    <property type="match status" value="1"/>
</dbReference>
<evidence type="ECO:0000256" key="6">
    <source>
        <dbReference type="ARBA" id="ARBA00022801"/>
    </source>
</evidence>
<dbReference type="InterPro" id="IPR024051">
    <property type="entry name" value="AICAR_Tfase_dup_dom_sf"/>
</dbReference>
<dbReference type="GO" id="GO:0005829">
    <property type="term" value="C:cytosol"/>
    <property type="evidence" value="ECO:0007669"/>
    <property type="project" value="TreeGrafter"/>
</dbReference>
<dbReference type="NCBIfam" id="TIGR00355">
    <property type="entry name" value="purH"/>
    <property type="match status" value="1"/>
</dbReference>
<dbReference type="SMART" id="SM00851">
    <property type="entry name" value="MGS"/>
    <property type="match status" value="1"/>
</dbReference>
<reference evidence="12 13" key="1">
    <citation type="submission" date="2014-11" db="EMBL/GenBank/DDBJ databases">
        <title>Genome sequence of Microbacterium mangrovi MUSC 115(T).</title>
        <authorList>
            <person name="Lee L.-H."/>
        </authorList>
    </citation>
    <scope>NUCLEOTIDE SEQUENCE [LARGE SCALE GENOMIC DNA]</scope>
    <source>
        <strain evidence="12 13">MUSC 115</strain>
    </source>
</reference>
<dbReference type="FunFam" id="3.40.140.20:FF:000001">
    <property type="entry name" value="Bifunctional purine biosynthesis protein PurH"/>
    <property type="match status" value="1"/>
</dbReference>
<evidence type="ECO:0000256" key="10">
    <source>
        <dbReference type="HAMAP-Rule" id="MF_00139"/>
    </source>
</evidence>
<keyword evidence="4 10" id="KW-0808">Transferase</keyword>
<dbReference type="GO" id="GO:0003937">
    <property type="term" value="F:IMP cyclohydrolase activity"/>
    <property type="evidence" value="ECO:0007669"/>
    <property type="project" value="UniProtKB-UniRule"/>
</dbReference>
<dbReference type="InterPro" id="IPR016193">
    <property type="entry name" value="Cytidine_deaminase-like"/>
</dbReference>
<evidence type="ECO:0000256" key="3">
    <source>
        <dbReference type="ARBA" id="ARBA00007667"/>
    </source>
</evidence>
<keyword evidence="7 10" id="KW-0511">Multifunctional enzyme</keyword>
<dbReference type="PIRSF" id="PIRSF000414">
    <property type="entry name" value="AICARFT_IMPCHas"/>
    <property type="match status" value="1"/>
</dbReference>
<evidence type="ECO:0000256" key="5">
    <source>
        <dbReference type="ARBA" id="ARBA00022755"/>
    </source>
</evidence>
<comment type="domain">
    <text evidence="10">The IMP cyclohydrolase activity resides in the N-terminal region.</text>
</comment>
<dbReference type="CDD" id="cd01421">
    <property type="entry name" value="IMPCH"/>
    <property type="match status" value="1"/>
</dbReference>
<dbReference type="GO" id="GO:0006189">
    <property type="term" value="P:'de novo' IMP biosynthetic process"/>
    <property type="evidence" value="ECO:0007669"/>
    <property type="project" value="UniProtKB-UniRule"/>
</dbReference>
<accession>A0A0B2A911</accession>
<keyword evidence="6 10" id="KW-0378">Hydrolase</keyword>
<keyword evidence="13" id="KW-1185">Reference proteome</keyword>
<dbReference type="HAMAP" id="MF_00139">
    <property type="entry name" value="PurH"/>
    <property type="match status" value="1"/>
</dbReference>
<comment type="pathway">
    <text evidence="2 10">Purine metabolism; IMP biosynthesis via de novo pathway; 5-formamido-1-(5-phospho-D-ribosyl)imidazole-4-carboxamide from 5-amino-1-(5-phospho-D-ribosyl)imidazole-4-carboxamide (10-formyl THF route): step 1/1.</text>
</comment>
<evidence type="ECO:0000256" key="9">
    <source>
        <dbReference type="ARBA" id="ARBA00050687"/>
    </source>
</evidence>
<dbReference type="OrthoDB" id="9802065at2"/>
<comment type="caution">
    <text evidence="12">The sequence shown here is derived from an EMBL/GenBank/DDBJ whole genome shotgun (WGS) entry which is preliminary data.</text>
</comment>
<keyword evidence="5 10" id="KW-0658">Purine biosynthesis</keyword>
<evidence type="ECO:0000313" key="12">
    <source>
        <dbReference type="EMBL" id="KHL00059.1"/>
    </source>
</evidence>
<comment type="catalytic activity">
    <reaction evidence="9 10">
        <text>IMP + H2O = 5-formamido-1-(5-phospho-D-ribosyl)imidazole-4-carboxamide</text>
        <dbReference type="Rhea" id="RHEA:18445"/>
        <dbReference type="ChEBI" id="CHEBI:15377"/>
        <dbReference type="ChEBI" id="CHEBI:58053"/>
        <dbReference type="ChEBI" id="CHEBI:58467"/>
        <dbReference type="EC" id="3.5.4.10"/>
    </reaction>
</comment>
<dbReference type="EMBL" id="JTDK01000001">
    <property type="protein sequence ID" value="KHL00059.1"/>
    <property type="molecule type" value="Genomic_DNA"/>
</dbReference>
<dbReference type="PANTHER" id="PTHR11692">
    <property type="entry name" value="BIFUNCTIONAL PURINE BIOSYNTHESIS PROTEIN PURH"/>
    <property type="match status" value="1"/>
</dbReference>
<dbReference type="PROSITE" id="PS51855">
    <property type="entry name" value="MGS"/>
    <property type="match status" value="1"/>
</dbReference>
<dbReference type="GO" id="GO:0004643">
    <property type="term" value="F:phosphoribosylaminoimidazolecarboxamide formyltransferase activity"/>
    <property type="evidence" value="ECO:0007669"/>
    <property type="project" value="UniProtKB-UniRule"/>
</dbReference>
<dbReference type="PANTHER" id="PTHR11692:SF0">
    <property type="entry name" value="BIFUNCTIONAL PURINE BIOSYNTHESIS PROTEIN ATIC"/>
    <property type="match status" value="1"/>
</dbReference>
<dbReference type="EC" id="2.1.2.3" evidence="10"/>
<dbReference type="RefSeq" id="WP_039394687.1">
    <property type="nucleotide sequence ID" value="NZ_JTDK01000001.1"/>
</dbReference>
<evidence type="ECO:0000256" key="8">
    <source>
        <dbReference type="ARBA" id="ARBA00050488"/>
    </source>
</evidence>
<dbReference type="InterPro" id="IPR011607">
    <property type="entry name" value="MGS-like_dom"/>
</dbReference>
<evidence type="ECO:0000313" key="13">
    <source>
        <dbReference type="Proteomes" id="UP000031030"/>
    </source>
</evidence>
<name>A0A0B2A911_9MICO</name>
<evidence type="ECO:0000256" key="4">
    <source>
        <dbReference type="ARBA" id="ARBA00022679"/>
    </source>
</evidence>
<dbReference type="Gene3D" id="3.40.50.1380">
    <property type="entry name" value="Methylglyoxal synthase-like domain"/>
    <property type="match status" value="1"/>
</dbReference>
<dbReference type="SUPFAM" id="SSF52335">
    <property type="entry name" value="Methylglyoxal synthase-like"/>
    <property type="match status" value="1"/>
</dbReference>
<evidence type="ECO:0000256" key="7">
    <source>
        <dbReference type="ARBA" id="ARBA00023268"/>
    </source>
</evidence>
<sequence length="535" mass="57225">MAGPTHDPSLYRERDLVPVRRALISVSDKSGLLPLAQALAAAGAEIVSTGSTAATIRDAGLAVTDVSEVTGFPESLDGRVKTLHPAVHAGLLADLRLASHEQQLADLGIAPFELVVVNLYPFVETVASGAEGDAVVEQIDIGGPAMVRASAKNFANVAIVVSPESYGSIVEALGAGGTTLSQRRELAARAFAHTADYDRAVSTWFSDGMLAEGEDLPQHLTIKAERLATLRYGENSHQRAAIYTRTDGHGIAQATQLQGKEMSYNNYVDADAALRAAFDMVQPAVAIIKHANPCGIATAAPKAPDPIASAHLRAHECDPVSAFGGVIAANRTVTLKMAENLRDIFTEVIIAPDFEPDALELFRLKKNLRVLQLPDDWKQERMDVRLVSGGLLLQDSDRFPDDVLSVADNWELVSGERPDPAEMEHFVFAWKACRAVKSNAIVLAKGSATVGIGMGQVNRVDSCRLAVERAGNRAAGSIAASDAFFPFSDGPQVLMDAGVSAIIQPGGSVRDQETIDLARERGIPMFFTHERHFFH</sequence>
<proteinExistence type="inferred from homology"/>
<dbReference type="Proteomes" id="UP000031030">
    <property type="component" value="Unassembled WGS sequence"/>
</dbReference>
<evidence type="ECO:0000256" key="1">
    <source>
        <dbReference type="ARBA" id="ARBA00004844"/>
    </source>
</evidence>
<dbReference type="Gene3D" id="3.40.140.20">
    <property type="match status" value="2"/>
</dbReference>
<dbReference type="NCBIfam" id="NF002049">
    <property type="entry name" value="PRK00881.1"/>
    <property type="match status" value="1"/>
</dbReference>
<dbReference type="Pfam" id="PF01808">
    <property type="entry name" value="AICARFT_IMPCHas"/>
    <property type="match status" value="1"/>
</dbReference>
<dbReference type="STRING" id="1348253.LK09_01590"/>
<evidence type="ECO:0000256" key="2">
    <source>
        <dbReference type="ARBA" id="ARBA00004954"/>
    </source>
</evidence>
<comment type="pathway">
    <text evidence="1 10">Purine metabolism; IMP biosynthesis via de novo pathway; IMP from 5-formamido-1-(5-phospho-D-ribosyl)imidazole-4-carboxamide: step 1/1.</text>
</comment>
<gene>
    <name evidence="10 12" type="primary">purH</name>
    <name evidence="12" type="ORF">LK09_01590</name>
</gene>
<dbReference type="InterPro" id="IPR036914">
    <property type="entry name" value="MGS-like_dom_sf"/>
</dbReference>
<dbReference type="UniPathway" id="UPA00074">
    <property type="reaction ID" value="UER00133"/>
</dbReference>
<protein>
    <recommendedName>
        <fullName evidence="10">Bifunctional purine biosynthesis protein PurH</fullName>
    </recommendedName>
    <domain>
        <recommendedName>
            <fullName evidence="10">Phosphoribosylaminoimidazolecarboxamide formyltransferase</fullName>
            <ecNumber evidence="10">2.1.2.3</ecNumber>
        </recommendedName>
        <alternativeName>
            <fullName evidence="10">AICAR transformylase</fullName>
        </alternativeName>
    </domain>
    <domain>
        <recommendedName>
            <fullName evidence="10">IMP cyclohydrolase</fullName>
            <ecNumber evidence="10">3.5.4.10</ecNumber>
        </recommendedName>
        <alternativeName>
            <fullName evidence="10">ATIC</fullName>
        </alternativeName>
        <alternativeName>
            <fullName evidence="10">IMP synthase</fullName>
        </alternativeName>
        <alternativeName>
            <fullName evidence="10">Inosinicase</fullName>
        </alternativeName>
    </domain>
</protein>
<dbReference type="EC" id="3.5.4.10" evidence="10"/>